<organism evidence="1 2">
    <name type="scientific">Thermophagus xiamenensis</name>
    <dbReference type="NCBI Taxonomy" id="385682"/>
    <lineage>
        <taxon>Bacteria</taxon>
        <taxon>Pseudomonadati</taxon>
        <taxon>Bacteroidota</taxon>
        <taxon>Bacteroidia</taxon>
        <taxon>Marinilabiliales</taxon>
        <taxon>Marinilabiliaceae</taxon>
        <taxon>Thermophagus</taxon>
    </lineage>
</organism>
<dbReference type="InParanoid" id="A0A1I2ETY8"/>
<gene>
    <name evidence="1" type="ORF">SAMN05444380_12437</name>
</gene>
<evidence type="ECO:0000313" key="2">
    <source>
        <dbReference type="Proteomes" id="UP000181976"/>
    </source>
</evidence>
<keyword evidence="2" id="KW-1185">Reference proteome</keyword>
<dbReference type="Proteomes" id="UP000181976">
    <property type="component" value="Unassembled WGS sequence"/>
</dbReference>
<dbReference type="OrthoDB" id="9796281at2"/>
<dbReference type="eggNOG" id="COG2253">
    <property type="taxonomic scope" value="Bacteria"/>
</dbReference>
<proteinExistence type="predicted"/>
<dbReference type="RefSeq" id="WP_010527478.1">
    <property type="nucleotide sequence ID" value="NZ_AFSL01000048.1"/>
</dbReference>
<keyword evidence="1" id="KW-0808">Transferase</keyword>
<dbReference type="STRING" id="385682.SAMN05444380_12437"/>
<accession>A0A1I2ETY8</accession>
<protein>
    <submittedName>
        <fullName evidence="1">Nucleotidyl transferase AbiEii toxin, Type IV TA system</fullName>
    </submittedName>
</protein>
<reference evidence="1 2" key="1">
    <citation type="submission" date="2016-10" db="EMBL/GenBank/DDBJ databases">
        <authorList>
            <person name="de Groot N.N."/>
        </authorList>
    </citation>
    <scope>NUCLEOTIDE SEQUENCE [LARGE SCALE GENOMIC DNA]</scope>
    <source>
        <strain evidence="1 2">DSM 19012</strain>
    </source>
</reference>
<sequence length="207" mass="23484">MLFIEAIDPATLELLIQLQALPAFSSLRLVRGTGLALQIGHRISIDIDLFGNIKADEFEVVNQLKSIATPTVLKKSKNINIFIINGIKVDIVNYPYPWLAPPLRENNLTIANIIDIAAMKLSAITGRGTKKDFIDLFFLLKLYSLNQLLNFYKQKYPDGSEFLVIKSLTYFDDAEDDDFPVMLVDTNWQAVKQRIRNAVKQFLELGH</sequence>
<dbReference type="EMBL" id="FONA01000024">
    <property type="protein sequence ID" value="SFE96173.1"/>
    <property type="molecule type" value="Genomic_DNA"/>
</dbReference>
<dbReference type="AlphaFoldDB" id="A0A1I2ETY8"/>
<dbReference type="GO" id="GO:0016740">
    <property type="term" value="F:transferase activity"/>
    <property type="evidence" value="ECO:0007669"/>
    <property type="project" value="UniProtKB-KW"/>
</dbReference>
<dbReference type="Pfam" id="PF08843">
    <property type="entry name" value="AbiEii"/>
    <property type="match status" value="1"/>
</dbReference>
<name>A0A1I2ETY8_9BACT</name>
<evidence type="ECO:0000313" key="1">
    <source>
        <dbReference type="EMBL" id="SFE96173.1"/>
    </source>
</evidence>
<dbReference type="InterPro" id="IPR014942">
    <property type="entry name" value="AbiEii"/>
</dbReference>